<accession>A0A6P1BQJ3</accession>
<dbReference type="EMBL" id="VKHP01000182">
    <property type="protein sequence ID" value="NEV00515.1"/>
    <property type="molecule type" value="Genomic_DNA"/>
</dbReference>
<sequence>MQILNILARRYLPLERLDETVMFYETLIGQKARLRFDYPQYDLRLAPVASILFIAGTDESLTRFLPTHLTFLVEDIDAFASHLPTVGASILEAPKAVPTGRNMLVRHPDDTLVEYVEHHDKHPQDVLPAASEGNPQQGQRA</sequence>
<keyword evidence="2" id="KW-1185">Reference proteome</keyword>
<comment type="caution">
    <text evidence="1">The sequence shown here is derived from an EMBL/GenBank/DDBJ whole genome shotgun (WGS) entry which is preliminary data.</text>
</comment>
<dbReference type="Proteomes" id="UP000468531">
    <property type="component" value="Unassembled WGS sequence"/>
</dbReference>
<dbReference type="SUPFAM" id="SSF54593">
    <property type="entry name" value="Glyoxalase/Bleomycin resistance protein/Dihydroxybiphenyl dioxygenase"/>
    <property type="match status" value="1"/>
</dbReference>
<organism evidence="1 2">
    <name type="scientific">Bradyrhizobium uaiense</name>
    <dbReference type="NCBI Taxonomy" id="2594946"/>
    <lineage>
        <taxon>Bacteria</taxon>
        <taxon>Pseudomonadati</taxon>
        <taxon>Pseudomonadota</taxon>
        <taxon>Alphaproteobacteria</taxon>
        <taxon>Hyphomicrobiales</taxon>
        <taxon>Nitrobacteraceae</taxon>
        <taxon>Bradyrhizobium</taxon>
    </lineage>
</organism>
<protein>
    <submittedName>
        <fullName evidence="1">VOC family protein</fullName>
    </submittedName>
</protein>
<dbReference type="Gene3D" id="3.10.180.10">
    <property type="entry name" value="2,3-Dihydroxybiphenyl 1,2-Dioxygenase, domain 1"/>
    <property type="match status" value="1"/>
</dbReference>
<dbReference type="AlphaFoldDB" id="A0A6P1BQJ3"/>
<dbReference type="CDD" id="cd06587">
    <property type="entry name" value="VOC"/>
    <property type="match status" value="1"/>
</dbReference>
<proteinExistence type="predicted"/>
<reference evidence="1 2" key="1">
    <citation type="journal article" date="2020" name="Arch. Microbiol.">
        <title>Bradyrhizobium uaiense sp. nov., a new highly efficient cowpea symbiont.</title>
        <authorList>
            <person name="Cabral Michel D."/>
            <person name="Azarias Guimaraes A."/>
            <person name="Martins da Costa E."/>
            <person name="Soares de Carvalho T."/>
            <person name="Balsanelli E."/>
            <person name="Willems A."/>
            <person name="Maltempi de Souza E."/>
            <person name="de Souza Moreira F.M."/>
        </authorList>
    </citation>
    <scope>NUCLEOTIDE SEQUENCE [LARGE SCALE GENOMIC DNA]</scope>
    <source>
        <strain evidence="1 2">UFLA 03-164</strain>
    </source>
</reference>
<dbReference type="RefSeq" id="WP_163160074.1">
    <property type="nucleotide sequence ID" value="NZ_VKHP01000182.1"/>
</dbReference>
<gene>
    <name evidence="1" type="ORF">FNJ47_33070</name>
</gene>
<evidence type="ECO:0000313" key="2">
    <source>
        <dbReference type="Proteomes" id="UP000468531"/>
    </source>
</evidence>
<dbReference type="InterPro" id="IPR029068">
    <property type="entry name" value="Glyas_Bleomycin-R_OHBP_Dase"/>
</dbReference>
<name>A0A6P1BQJ3_9BRAD</name>
<evidence type="ECO:0000313" key="1">
    <source>
        <dbReference type="EMBL" id="NEV00515.1"/>
    </source>
</evidence>